<comment type="caution">
    <text evidence="1">The sequence shown here is derived from an EMBL/GenBank/DDBJ whole genome shotgun (WGS) entry which is preliminary data.</text>
</comment>
<dbReference type="AlphaFoldDB" id="A0A4U3MA97"/>
<sequence length="325" mass="35804">MISKPYPAPQTIAPTTYQPKFLEPLPVGNATPISTFTSKTHVLELVQMDEIMIAQLLSRQPDFQRPIDWGRVAHYASLIENDQLIASPDLALSFTTDGYVLQGRHRLLAAERVLRKRGFGTVAFYVNWNGKIEHFPFLDLGKPRTGRDILAMSDVEHPAKVAAALNVVYSFDSMNANREWRSLHVDPSRIDEVLKASYKDLPLHVTGGSEIARRLGLRHAAIIAGLYITSRVDQAAAVAFAEPLVTGAGLTVGSPQLVFSDWSLRRKTTRVRLKNLLPVTAHQLRAYIVAYNASITGIKLSAQNFTGAARMPKPISAGKLESQAA</sequence>
<reference evidence="1 2" key="1">
    <citation type="submission" date="2019-04" db="EMBL/GenBank/DDBJ databases">
        <title>Herbidospora sp. NEAU-GS14.nov., a novel actinomycete isolated from soil.</title>
        <authorList>
            <person name="Han L."/>
        </authorList>
    </citation>
    <scope>NUCLEOTIDE SEQUENCE [LARGE SCALE GENOMIC DNA]</scope>
    <source>
        <strain evidence="1 2">NEAU-GS14</strain>
    </source>
</reference>
<dbReference type="EMBL" id="SZQA01000033">
    <property type="protein sequence ID" value="TKK84587.1"/>
    <property type="molecule type" value="Genomic_DNA"/>
</dbReference>
<dbReference type="Proteomes" id="UP000308705">
    <property type="component" value="Unassembled WGS sequence"/>
</dbReference>
<protein>
    <submittedName>
        <fullName evidence="1">Uncharacterized protein</fullName>
    </submittedName>
</protein>
<gene>
    <name evidence="1" type="ORF">FDA94_28575</name>
</gene>
<name>A0A4U3MA97_9ACTN</name>
<evidence type="ECO:0000313" key="2">
    <source>
        <dbReference type="Proteomes" id="UP000308705"/>
    </source>
</evidence>
<accession>A0A4U3MA97</accession>
<organism evidence="1 2">
    <name type="scientific">Herbidospora galbida</name>
    <dbReference type="NCBI Taxonomy" id="2575442"/>
    <lineage>
        <taxon>Bacteria</taxon>
        <taxon>Bacillati</taxon>
        <taxon>Actinomycetota</taxon>
        <taxon>Actinomycetes</taxon>
        <taxon>Streptosporangiales</taxon>
        <taxon>Streptosporangiaceae</taxon>
        <taxon>Herbidospora</taxon>
    </lineage>
</organism>
<evidence type="ECO:0000313" key="1">
    <source>
        <dbReference type="EMBL" id="TKK84587.1"/>
    </source>
</evidence>
<proteinExistence type="predicted"/>
<keyword evidence="2" id="KW-1185">Reference proteome</keyword>
<dbReference type="RefSeq" id="WP_137250171.1">
    <property type="nucleotide sequence ID" value="NZ_SZQA01000033.1"/>
</dbReference>